<dbReference type="EMBL" id="PPTA01000002">
    <property type="protein sequence ID" value="TFB06005.1"/>
    <property type="molecule type" value="Genomic_DNA"/>
</dbReference>
<organism evidence="2 3">
    <name type="scientific">Trichoderma ghanense</name>
    <dbReference type="NCBI Taxonomy" id="65468"/>
    <lineage>
        <taxon>Eukaryota</taxon>
        <taxon>Fungi</taxon>
        <taxon>Dikarya</taxon>
        <taxon>Ascomycota</taxon>
        <taxon>Pezizomycotina</taxon>
        <taxon>Sordariomycetes</taxon>
        <taxon>Hypocreomycetidae</taxon>
        <taxon>Hypocreales</taxon>
        <taxon>Hypocreaceae</taxon>
        <taxon>Trichoderma</taxon>
    </lineage>
</organism>
<dbReference type="Proteomes" id="UP001642720">
    <property type="component" value="Unassembled WGS sequence"/>
</dbReference>
<name>A0ABY2HCF5_9HYPO</name>
<sequence>MTLTLIITNLPRPPPRPILIHPRLILKNNQPPPNIIIPPLQPRPPSLSKARQPAAHDKAQQDANRHADEEPAQDLVPARAVLGDLHEAASVVCGAGGCRRGCCAAACDAGDDVGGSGRRSWDGTWTRRRVLGEVGVGLDAQAW</sequence>
<dbReference type="RefSeq" id="XP_073562206.1">
    <property type="nucleotide sequence ID" value="XM_073698865.1"/>
</dbReference>
<reference evidence="2 3" key="1">
    <citation type="submission" date="2018-01" db="EMBL/GenBank/DDBJ databases">
        <title>Genome characterization of the sugarcane-associated fungus Trichoderma ghanense CCMA-1212 and their application in lignocelulose bioconversion.</title>
        <authorList>
            <person name="Steindorff A.S."/>
            <person name="Mendes T.D."/>
            <person name="Vilela E.S.D."/>
            <person name="Rodrigues D.S."/>
            <person name="Formighieri E.F."/>
            <person name="Melo I.S."/>
            <person name="Favaro L.C.L."/>
        </authorList>
    </citation>
    <scope>NUCLEOTIDE SEQUENCE [LARGE SCALE GENOMIC DNA]</scope>
    <source>
        <strain evidence="2 3">CCMA-1212</strain>
    </source>
</reference>
<feature type="compositionally biased region" description="Basic and acidic residues" evidence="1">
    <location>
        <begin position="54"/>
        <end position="69"/>
    </location>
</feature>
<evidence type="ECO:0000313" key="2">
    <source>
        <dbReference type="EMBL" id="TFB06005.1"/>
    </source>
</evidence>
<comment type="caution">
    <text evidence="2">The sequence shown here is derived from an EMBL/GenBank/DDBJ whole genome shotgun (WGS) entry which is preliminary data.</text>
</comment>
<evidence type="ECO:0000313" key="3">
    <source>
        <dbReference type="Proteomes" id="UP001642720"/>
    </source>
</evidence>
<feature type="compositionally biased region" description="Pro residues" evidence="1">
    <location>
        <begin position="32"/>
        <end position="45"/>
    </location>
</feature>
<protein>
    <submittedName>
        <fullName evidence="2">Uncharacterized protein</fullName>
    </submittedName>
</protein>
<evidence type="ECO:0000256" key="1">
    <source>
        <dbReference type="SAM" id="MobiDB-lite"/>
    </source>
</evidence>
<proteinExistence type="predicted"/>
<gene>
    <name evidence="2" type="ORF">CCMA1212_001441</name>
</gene>
<accession>A0ABY2HCF5</accession>
<dbReference type="GeneID" id="300573315"/>
<keyword evidence="3" id="KW-1185">Reference proteome</keyword>
<feature type="region of interest" description="Disordered" evidence="1">
    <location>
        <begin position="32"/>
        <end position="76"/>
    </location>
</feature>